<evidence type="ECO:0008006" key="3">
    <source>
        <dbReference type="Google" id="ProtNLM"/>
    </source>
</evidence>
<dbReference type="EMBL" id="PIPL01000001">
    <property type="protein sequence ID" value="RUO25917.1"/>
    <property type="molecule type" value="Genomic_DNA"/>
</dbReference>
<dbReference type="Pfam" id="PF04338">
    <property type="entry name" value="DUF481"/>
    <property type="match status" value="1"/>
</dbReference>
<keyword evidence="2" id="KW-1185">Reference proteome</keyword>
<dbReference type="InterPro" id="IPR007433">
    <property type="entry name" value="DUF481"/>
</dbReference>
<sequence>MNKKGAGRRLFFSNTTGGNMRFWAILWVCLFSSPALAIINIEELRMDESEAGWQMSTTLNLSGQRGNIDEDKFALNGASQWISDDLNRRYLLLLSSAVDRAEGFTYSEEYFAHVRRTRQLTENWGWELFAQYQKEPLNNSYRRELLGTNARYRLQQTPFNGHAGMGIMYERRSVTPLIEGRKQANDWRFNFYLDSVYPLSENSEWAVGFYVQPRVDNMSDVRSIVNMGLTSRVTRLFSLTLDISFNNESNPLDGQSYSHWEYATGLNIRF</sequence>
<accession>A0A432W769</accession>
<evidence type="ECO:0000313" key="2">
    <source>
        <dbReference type="Proteomes" id="UP000288293"/>
    </source>
</evidence>
<name>A0A432W769_9GAMM</name>
<reference evidence="1 2" key="1">
    <citation type="journal article" date="2011" name="Front. Microbiol.">
        <title>Genomic signatures of strain selection and enhancement in Bacillus atrophaeus var. globigii, a historical biowarfare simulant.</title>
        <authorList>
            <person name="Gibbons H.S."/>
            <person name="Broomall S.M."/>
            <person name="McNew L.A."/>
            <person name="Daligault H."/>
            <person name="Chapman C."/>
            <person name="Bruce D."/>
            <person name="Karavis M."/>
            <person name="Krepps M."/>
            <person name="McGregor P.A."/>
            <person name="Hong C."/>
            <person name="Park K.H."/>
            <person name="Akmal A."/>
            <person name="Feldman A."/>
            <person name="Lin J.S."/>
            <person name="Chang W.E."/>
            <person name="Higgs B.W."/>
            <person name="Demirev P."/>
            <person name="Lindquist J."/>
            <person name="Liem A."/>
            <person name="Fochler E."/>
            <person name="Read T.D."/>
            <person name="Tapia R."/>
            <person name="Johnson S."/>
            <person name="Bishop-Lilly K.A."/>
            <person name="Detter C."/>
            <person name="Han C."/>
            <person name="Sozhamannan S."/>
            <person name="Rosenzweig C.N."/>
            <person name="Skowronski E.W."/>
        </authorList>
    </citation>
    <scope>NUCLEOTIDE SEQUENCE [LARGE SCALE GENOMIC DNA]</scope>
    <source>
        <strain evidence="1 2">MLST1</strain>
    </source>
</reference>
<proteinExistence type="predicted"/>
<comment type="caution">
    <text evidence="1">The sequence shown here is derived from an EMBL/GenBank/DDBJ whole genome shotgun (WGS) entry which is preliminary data.</text>
</comment>
<gene>
    <name evidence="1" type="ORF">CWE09_04100</name>
</gene>
<evidence type="ECO:0000313" key="1">
    <source>
        <dbReference type="EMBL" id="RUO25917.1"/>
    </source>
</evidence>
<organism evidence="1 2">
    <name type="scientific">Aliidiomarina minuta</name>
    <dbReference type="NCBI Taxonomy" id="880057"/>
    <lineage>
        <taxon>Bacteria</taxon>
        <taxon>Pseudomonadati</taxon>
        <taxon>Pseudomonadota</taxon>
        <taxon>Gammaproteobacteria</taxon>
        <taxon>Alteromonadales</taxon>
        <taxon>Idiomarinaceae</taxon>
        <taxon>Aliidiomarina</taxon>
    </lineage>
</organism>
<dbReference type="AlphaFoldDB" id="A0A432W769"/>
<dbReference type="Proteomes" id="UP000288293">
    <property type="component" value="Unassembled WGS sequence"/>
</dbReference>
<protein>
    <recommendedName>
        <fullName evidence="3">DUF481 domain-containing protein</fullName>
    </recommendedName>
</protein>